<keyword evidence="3" id="KW-0949">S-adenosyl-L-methionine</keyword>
<dbReference type="InterPro" id="IPR016461">
    <property type="entry name" value="COMT-like"/>
</dbReference>
<feature type="region of interest" description="Disordered" evidence="4">
    <location>
        <begin position="1"/>
        <end position="21"/>
    </location>
</feature>
<dbReference type="Gene3D" id="1.10.10.10">
    <property type="entry name" value="Winged helix-like DNA-binding domain superfamily/Winged helix DNA-binding domain"/>
    <property type="match status" value="1"/>
</dbReference>
<dbReference type="SUPFAM" id="SSF46785">
    <property type="entry name" value="Winged helix' DNA-binding domain"/>
    <property type="match status" value="1"/>
</dbReference>
<dbReference type="GeneID" id="107418646"/>
<sequence>MASSLDIENNRRDHDHDTREEEESFSYALQLVGSSALPTSLQCAIELGVFDIIGKAGEGAKLSPAEIAAQLGTNNPNAPTMLDSILRLLACHSVLNCSVVADDNDNNINGSLQLQRLYSLAPVSRFFVTNEDGVSLGPLISLTQDKVFLACWSALIDHSIVCLNNHVVIHGPNTSSSLTITHRSQLKDAILEGGIPFNRVYGMHPFEYPGVDSRFNQVFNTAMYNHTTITIKQILEVYKGFEPIKQLVDVGGGLGVTLKNITSTYPHIKGINFDLPHVIKHAPSYPGVKHVEGDMFVSVPSGDAIFMKWILHNWNDEKCIKLLKNCYKAIPEEGKVIIVDAIFPVMPETSAEVKSISQANVIMMTQNPGGKERTKQEFLALATASGFSGVRFECNVSSSWVMEFFK</sequence>
<feature type="domain" description="O-methyltransferase dimerisation" evidence="6">
    <location>
        <begin position="30"/>
        <end position="129"/>
    </location>
</feature>
<dbReference type="Pfam" id="PF08100">
    <property type="entry name" value="Dimerisation"/>
    <property type="match status" value="1"/>
</dbReference>
<dbReference type="Proteomes" id="UP001652623">
    <property type="component" value="Chromosome 7"/>
</dbReference>
<dbReference type="Gene3D" id="3.40.50.150">
    <property type="entry name" value="Vaccinia Virus protein VP39"/>
    <property type="match status" value="1"/>
</dbReference>
<dbReference type="PIRSF" id="PIRSF005739">
    <property type="entry name" value="O-mtase"/>
    <property type="match status" value="1"/>
</dbReference>
<evidence type="ECO:0000259" key="6">
    <source>
        <dbReference type="Pfam" id="PF08100"/>
    </source>
</evidence>
<name>A0ABM4AER4_ZIZJJ</name>
<dbReference type="InterPro" id="IPR001077">
    <property type="entry name" value="COMT_C"/>
</dbReference>
<gene>
    <name evidence="8" type="primary">LOC107418646</name>
</gene>
<dbReference type="SUPFAM" id="SSF53335">
    <property type="entry name" value="S-adenosyl-L-methionine-dependent methyltransferases"/>
    <property type="match status" value="1"/>
</dbReference>
<protein>
    <submittedName>
        <fullName evidence="8">Caffeic acid 3-O-methyltransferase-like</fullName>
    </submittedName>
</protein>
<organism evidence="7 8">
    <name type="scientific">Ziziphus jujuba</name>
    <name type="common">Chinese jujube</name>
    <name type="synonym">Ziziphus sativa</name>
    <dbReference type="NCBI Taxonomy" id="326968"/>
    <lineage>
        <taxon>Eukaryota</taxon>
        <taxon>Viridiplantae</taxon>
        <taxon>Streptophyta</taxon>
        <taxon>Embryophyta</taxon>
        <taxon>Tracheophyta</taxon>
        <taxon>Spermatophyta</taxon>
        <taxon>Magnoliopsida</taxon>
        <taxon>eudicotyledons</taxon>
        <taxon>Gunneridae</taxon>
        <taxon>Pentapetalae</taxon>
        <taxon>rosids</taxon>
        <taxon>fabids</taxon>
        <taxon>Rosales</taxon>
        <taxon>Rhamnaceae</taxon>
        <taxon>Paliureae</taxon>
        <taxon>Ziziphus</taxon>
    </lineage>
</organism>
<evidence type="ECO:0000256" key="2">
    <source>
        <dbReference type="ARBA" id="ARBA00022679"/>
    </source>
</evidence>
<keyword evidence="7" id="KW-1185">Reference proteome</keyword>
<proteinExistence type="predicted"/>
<evidence type="ECO:0000256" key="3">
    <source>
        <dbReference type="ARBA" id="ARBA00022691"/>
    </source>
</evidence>
<dbReference type="InterPro" id="IPR012967">
    <property type="entry name" value="COMT_dimerisation"/>
</dbReference>
<dbReference type="InterPro" id="IPR036390">
    <property type="entry name" value="WH_DNA-bd_sf"/>
</dbReference>
<dbReference type="RefSeq" id="XP_060675228.1">
    <property type="nucleotide sequence ID" value="XM_060819245.1"/>
</dbReference>
<evidence type="ECO:0000256" key="4">
    <source>
        <dbReference type="SAM" id="MobiDB-lite"/>
    </source>
</evidence>
<keyword evidence="1" id="KW-0489">Methyltransferase</keyword>
<evidence type="ECO:0000259" key="5">
    <source>
        <dbReference type="Pfam" id="PF00891"/>
    </source>
</evidence>
<dbReference type="PROSITE" id="PS51683">
    <property type="entry name" value="SAM_OMT_II"/>
    <property type="match status" value="1"/>
</dbReference>
<accession>A0ABM4AER4</accession>
<dbReference type="InterPro" id="IPR036388">
    <property type="entry name" value="WH-like_DNA-bd_sf"/>
</dbReference>
<evidence type="ECO:0000313" key="7">
    <source>
        <dbReference type="Proteomes" id="UP001652623"/>
    </source>
</evidence>
<evidence type="ECO:0000256" key="1">
    <source>
        <dbReference type="ARBA" id="ARBA00022603"/>
    </source>
</evidence>
<evidence type="ECO:0000313" key="8">
    <source>
        <dbReference type="RefSeq" id="XP_060675228.1"/>
    </source>
</evidence>
<dbReference type="InterPro" id="IPR029063">
    <property type="entry name" value="SAM-dependent_MTases_sf"/>
</dbReference>
<reference evidence="8" key="1">
    <citation type="submission" date="2025-08" db="UniProtKB">
        <authorList>
            <consortium name="RefSeq"/>
        </authorList>
    </citation>
    <scope>IDENTIFICATION</scope>
    <source>
        <tissue evidence="8">Seedling</tissue>
    </source>
</reference>
<feature type="domain" description="O-methyltransferase C-terminal" evidence="5">
    <location>
        <begin position="185"/>
        <end position="388"/>
    </location>
</feature>
<feature type="compositionally biased region" description="Basic and acidic residues" evidence="4">
    <location>
        <begin position="8"/>
        <end position="19"/>
    </location>
</feature>
<dbReference type="Pfam" id="PF00891">
    <property type="entry name" value="Methyltransf_2"/>
    <property type="match status" value="1"/>
</dbReference>
<keyword evidence="2" id="KW-0808">Transferase</keyword>
<dbReference type="PANTHER" id="PTHR11746">
    <property type="entry name" value="O-METHYLTRANSFERASE"/>
    <property type="match status" value="1"/>
</dbReference>